<sequence>MGGTRNCAADNVYRSRAAVNMFLQEAPCLRNHADVTADFLRSLSDELGLAPRPGISFGKMAERIAFALDRFALHERRVPEAQRRAEIKQTAIAMQKWAEAGMHMIGNGDVSESTACRETFIWIERYIAQRSPEIAASLAAKVGKQDEGVLAAFRLLPEILNILAGGSTSLLKELGRNPIRKPADLGKRYLVADLKEHFEQLYTARFTISTRHGSARYGVALNWCRAIFAHAAAQAEQSDLPDHVPEFRALQQWAMRSDALPTVIRSINRMRKATKGK</sequence>
<dbReference type="PATRIC" id="fig|634177.7.peg.1887"/>
<name>G2I7G8_KOMMN</name>
<protein>
    <submittedName>
        <fullName evidence="1">Uncharacterized protein</fullName>
    </submittedName>
</protein>
<dbReference type="EMBL" id="AP012159">
    <property type="protein sequence ID" value="BAK84065.1"/>
    <property type="molecule type" value="Genomic_DNA"/>
</dbReference>
<gene>
    <name evidence="1" type="ordered locus">GLX_16530</name>
</gene>
<dbReference type="Proteomes" id="UP000009044">
    <property type="component" value="Chromosome"/>
</dbReference>
<accession>G2I7G8</accession>
<dbReference type="KEGG" id="gxy:GLX_16530"/>
<dbReference type="AlphaFoldDB" id="G2I7G8"/>
<dbReference type="HOGENOM" id="CLU_1003929_0_0_5"/>
<proteinExistence type="predicted"/>
<dbReference type="STRING" id="634177.GLX_16530"/>
<organism evidence="1 2">
    <name type="scientific">Komagataeibacter medellinensis (strain NBRC 3288 / BCRC 11682 / LMG 1693 / Kondo 51)</name>
    <name type="common">Gluconacetobacter medellinensis</name>
    <dbReference type="NCBI Taxonomy" id="634177"/>
    <lineage>
        <taxon>Bacteria</taxon>
        <taxon>Pseudomonadati</taxon>
        <taxon>Pseudomonadota</taxon>
        <taxon>Alphaproteobacteria</taxon>
        <taxon>Acetobacterales</taxon>
        <taxon>Acetobacteraceae</taxon>
        <taxon>Komagataeibacter</taxon>
    </lineage>
</organism>
<evidence type="ECO:0000313" key="1">
    <source>
        <dbReference type="EMBL" id="BAK84065.1"/>
    </source>
</evidence>
<reference evidence="2" key="1">
    <citation type="journal article" date="2011" name="J. Bacteriol.">
        <title>Complete genome sequence of NBRC 3288, a unique cellulose-nonproducing strain of Gluconacetobacter xylinus isolated from vinegar.</title>
        <authorList>
            <person name="Ogino H."/>
            <person name="Azuma Y."/>
            <person name="Hosoyama A."/>
            <person name="Nakazawa H."/>
            <person name="Matsutani M."/>
            <person name="Hasegawa A."/>
            <person name="Otsuyama K."/>
            <person name="Matsushita K."/>
            <person name="Fujita N."/>
            <person name="Shirai M."/>
        </authorList>
    </citation>
    <scope>NUCLEOTIDE SEQUENCE [LARGE SCALE GENOMIC DNA]</scope>
    <source>
        <strain evidence="2">NBRC 3288 / BCRC 11682 / LMG 1693</strain>
    </source>
</reference>
<evidence type="ECO:0000313" key="2">
    <source>
        <dbReference type="Proteomes" id="UP000009044"/>
    </source>
</evidence>